<dbReference type="Proteomes" id="UP000501076">
    <property type="component" value="Plasmid pFDU301E"/>
</dbReference>
<organism evidence="1 2">
    <name type="scientific">Priestia megaterium</name>
    <name type="common">Bacillus megaterium</name>
    <dbReference type="NCBI Taxonomy" id="1404"/>
    <lineage>
        <taxon>Bacteria</taxon>
        <taxon>Bacillati</taxon>
        <taxon>Bacillota</taxon>
        <taxon>Bacilli</taxon>
        <taxon>Bacillales</taxon>
        <taxon>Bacillaceae</taxon>
        <taxon>Priestia</taxon>
    </lineage>
</organism>
<evidence type="ECO:0000313" key="1">
    <source>
        <dbReference type="EMBL" id="QJX74669.1"/>
    </source>
</evidence>
<dbReference type="RefSeq" id="WP_171776391.1">
    <property type="nucleotide sequence ID" value="NZ_CP045267.1"/>
</dbReference>
<dbReference type="EMBL" id="CP045267">
    <property type="protein sequence ID" value="QJX74669.1"/>
    <property type="molecule type" value="Genomic_DNA"/>
</dbReference>
<protein>
    <submittedName>
        <fullName evidence="1">Plantaricin C family lantibiotic</fullName>
    </submittedName>
</protein>
<keyword evidence="1" id="KW-0614">Plasmid</keyword>
<proteinExistence type="predicted"/>
<dbReference type="AlphaFoldDB" id="A0A6M6DQ03"/>
<reference evidence="1 2" key="1">
    <citation type="submission" date="2019-10" db="EMBL/GenBank/DDBJ databases">
        <title>Complete genome sequences for adaption low water activity.</title>
        <authorList>
            <person name="Zhao L."/>
            <person name="Zhong J."/>
        </authorList>
    </citation>
    <scope>NUCLEOTIDE SEQUENCE [LARGE SCALE GENOMIC DNA]</scope>
    <source>
        <strain evidence="1 2">FDU301</strain>
        <plasmid evidence="2">pfdu301e</plasmid>
    </source>
</reference>
<name>A0A6M6DQ03_PRIMG</name>
<accession>A0A6M6DQ03</accession>
<sequence>MEKFLKNPVLQSKLSLNVDNPSGNLLEEISEQDMSAMAGGTTDAVSKTLAFQHGLGRNYGETCTWSAECAATISCGD</sequence>
<evidence type="ECO:0000313" key="2">
    <source>
        <dbReference type="Proteomes" id="UP000501076"/>
    </source>
</evidence>
<dbReference type="NCBIfam" id="NF000539">
    <property type="entry name" value="plantaricin"/>
    <property type="match status" value="1"/>
</dbReference>
<gene>
    <name evidence="1" type="ORF">FDZ14_00190</name>
</gene>
<geneLocation type="plasmid" evidence="2">
    <name>pfdu301e</name>
</geneLocation>